<evidence type="ECO:0000256" key="4">
    <source>
        <dbReference type="ARBA" id="ARBA00023136"/>
    </source>
</evidence>
<proteinExistence type="predicted"/>
<dbReference type="Pfam" id="PF06398">
    <property type="entry name" value="Pex24p"/>
    <property type="match status" value="1"/>
</dbReference>
<evidence type="ECO:0000259" key="6">
    <source>
        <dbReference type="Pfam" id="PF06398"/>
    </source>
</evidence>
<evidence type="ECO:0000313" key="7">
    <source>
        <dbReference type="EMBL" id="KAG5460300.1"/>
    </source>
</evidence>
<keyword evidence="3 5" id="KW-1133">Transmembrane helix</keyword>
<dbReference type="InterPro" id="IPR052646">
    <property type="entry name" value="Peroxisomal_PEX28-32"/>
</dbReference>
<feature type="transmembrane region" description="Helical" evidence="5">
    <location>
        <begin position="97"/>
        <end position="118"/>
    </location>
</feature>
<feature type="transmembrane region" description="Helical" evidence="5">
    <location>
        <begin position="130"/>
        <end position="151"/>
    </location>
</feature>
<evidence type="ECO:0000256" key="5">
    <source>
        <dbReference type="SAM" id="Phobius"/>
    </source>
</evidence>
<dbReference type="InterPro" id="IPR010482">
    <property type="entry name" value="TECPR1-like_DysF"/>
</dbReference>
<dbReference type="GO" id="GO:0012505">
    <property type="term" value="C:endomembrane system"/>
    <property type="evidence" value="ECO:0007669"/>
    <property type="project" value="UniProtKB-SubCell"/>
</dbReference>
<evidence type="ECO:0000313" key="8">
    <source>
        <dbReference type="Proteomes" id="UP000673691"/>
    </source>
</evidence>
<evidence type="ECO:0000256" key="2">
    <source>
        <dbReference type="ARBA" id="ARBA00022692"/>
    </source>
</evidence>
<dbReference type="PANTHER" id="PTHR31679">
    <property type="entry name" value="PEROXISOMAL MEMBRANE PROTEIN PEX30-RELATED"/>
    <property type="match status" value="1"/>
</dbReference>
<comment type="caution">
    <text evidence="7">The sequence shown here is derived from an EMBL/GenBank/DDBJ whole genome shotgun (WGS) entry which is preliminary data.</text>
</comment>
<dbReference type="GO" id="GO:0007031">
    <property type="term" value="P:peroxisome organization"/>
    <property type="evidence" value="ECO:0007669"/>
    <property type="project" value="UniProtKB-ARBA"/>
</dbReference>
<dbReference type="Proteomes" id="UP000673691">
    <property type="component" value="Unassembled WGS sequence"/>
</dbReference>
<sequence length="338" mass="37852">MAVFSSAPPLGLHPIVLVVLPQVLLLRKILYNYYARARALAVKDHWKPSASSPTRGADVALYKRNLQHIQNSMGQYVDLYDALNGQYKMLDWSDEQVTLAVTKFIIVTIPLSVVLFWVFPLKLVLLVGGLYPFVANTVVLRAAVSTLVPYLEGHIRDKLRNVRKSIEKRVSIGTCRERRQVRLYEAQRWWAGVGFTSRRMLGFDPAPWADESGARALPPKELCVPPPGYAFAVGSEWTVDRGFRPDRDGDENGWVYTDFNWNHPRKRTNVFSATRRRCWVRDLVHVCCDGDAPSGDSAALSVYAGSPRHGDFLATAPASHGADAETACLCKERNAALR</sequence>
<gene>
    <name evidence="7" type="ORF">BJ554DRAFT_7668</name>
</gene>
<name>A0A8H7ZVV5_9FUNG</name>
<evidence type="ECO:0000256" key="1">
    <source>
        <dbReference type="ARBA" id="ARBA00004308"/>
    </source>
</evidence>
<keyword evidence="8" id="KW-1185">Reference proteome</keyword>
<keyword evidence="2 5" id="KW-0812">Transmembrane</keyword>
<feature type="transmembrane region" description="Helical" evidence="5">
    <location>
        <begin position="12"/>
        <end position="30"/>
    </location>
</feature>
<dbReference type="AlphaFoldDB" id="A0A8H7ZVV5"/>
<keyword evidence="4 5" id="KW-0472">Membrane</keyword>
<organism evidence="7 8">
    <name type="scientific">Olpidium bornovanus</name>
    <dbReference type="NCBI Taxonomy" id="278681"/>
    <lineage>
        <taxon>Eukaryota</taxon>
        <taxon>Fungi</taxon>
        <taxon>Fungi incertae sedis</taxon>
        <taxon>Olpidiomycota</taxon>
        <taxon>Olpidiomycotina</taxon>
        <taxon>Olpidiomycetes</taxon>
        <taxon>Olpidiales</taxon>
        <taxon>Olpidiaceae</taxon>
        <taxon>Olpidium</taxon>
    </lineage>
</organism>
<evidence type="ECO:0000256" key="3">
    <source>
        <dbReference type="ARBA" id="ARBA00022989"/>
    </source>
</evidence>
<dbReference type="PANTHER" id="PTHR31679:SF2">
    <property type="entry name" value="PEROXISOMAL MEMBRANE PROTEIN PEX30-RELATED"/>
    <property type="match status" value="1"/>
</dbReference>
<protein>
    <submittedName>
        <fullName evidence="7">Integral peroxisomal membrane peroxin-domain-containing protein</fullName>
    </submittedName>
</protein>
<dbReference type="OrthoDB" id="74314at2759"/>
<accession>A0A8H7ZVV5</accession>
<dbReference type="GO" id="GO:0005778">
    <property type="term" value="C:peroxisomal membrane"/>
    <property type="evidence" value="ECO:0007669"/>
    <property type="project" value="TreeGrafter"/>
</dbReference>
<reference evidence="7 8" key="1">
    <citation type="journal article" name="Sci. Rep.">
        <title>Genome-scale phylogenetic analyses confirm Olpidium as the closest living zoosporic fungus to the non-flagellated, terrestrial fungi.</title>
        <authorList>
            <person name="Chang Y."/>
            <person name="Rochon D."/>
            <person name="Sekimoto S."/>
            <person name="Wang Y."/>
            <person name="Chovatia M."/>
            <person name="Sandor L."/>
            <person name="Salamov A."/>
            <person name="Grigoriev I.V."/>
            <person name="Stajich J.E."/>
            <person name="Spatafora J.W."/>
        </authorList>
    </citation>
    <scope>NUCLEOTIDE SEQUENCE [LARGE SCALE GENOMIC DNA]</scope>
    <source>
        <strain evidence="7">S191</strain>
    </source>
</reference>
<feature type="domain" description="TECPR1-like DysF" evidence="6">
    <location>
        <begin position="16"/>
        <end position="281"/>
    </location>
</feature>
<comment type="subcellular location">
    <subcellularLocation>
        <location evidence="1">Endomembrane system</location>
    </subcellularLocation>
</comment>
<dbReference type="EMBL" id="JAEFCI010005425">
    <property type="protein sequence ID" value="KAG5460300.1"/>
    <property type="molecule type" value="Genomic_DNA"/>
</dbReference>